<organism evidence="2 3">
    <name type="scientific">Bacillus bombysepticus str. Wang</name>
    <dbReference type="NCBI Taxonomy" id="1330043"/>
    <lineage>
        <taxon>Bacteria</taxon>
        <taxon>Bacillati</taxon>
        <taxon>Bacillota</taxon>
        <taxon>Bacilli</taxon>
        <taxon>Bacillales</taxon>
        <taxon>Bacillaceae</taxon>
        <taxon>Bacillus</taxon>
        <taxon>Bacillus cereus group</taxon>
    </lineage>
</organism>
<evidence type="ECO:0000313" key="2">
    <source>
        <dbReference type="EMBL" id="AHX21968.1"/>
    </source>
</evidence>
<evidence type="ECO:0000313" key="3">
    <source>
        <dbReference type="Proteomes" id="UP000031778"/>
    </source>
</evidence>
<geneLocation type="plasmid" evidence="2 3">
    <name>pBb</name>
</geneLocation>
<gene>
    <name evidence="2" type="ORF">CY96_28785</name>
</gene>
<sequence>MSTLQASCQHMQEIVYLVHKYYNELYQYQSILEAFPDVSIQRISDEEPVVLDGVSFSHYVQTTDCLVIFVSDKGEQPACAVYYLVGEDELLPCLVDSSYITDETREEFYLWANIWNDTYYQLQKIAQVMQHKVYQKLEEKQVDLDKLQSELEKMEKRNFFLNAQSYCGVIPRNYKQLLINKELVTHE</sequence>
<dbReference type="KEGG" id="bby:CY96_28785"/>
<feature type="coiled-coil region" evidence="1">
    <location>
        <begin position="134"/>
        <end position="164"/>
    </location>
</feature>
<dbReference type="Proteomes" id="UP000031778">
    <property type="component" value="Plasmid pBb"/>
</dbReference>
<reference evidence="3" key="1">
    <citation type="submission" date="2014-03" db="EMBL/GenBank/DDBJ databases">
        <title>The Complete Genome Sequence of Bacillus bombyseptieus.</title>
        <authorList>
            <person name="Cheng T."/>
            <person name="Lin P."/>
            <person name="Jin S."/>
            <person name="Wu Y."/>
            <person name="Fu B."/>
            <person name="Long R."/>
            <person name="Liu D."/>
            <person name="Guo Y."/>
            <person name="Peng L."/>
            <person name="Xia Q."/>
        </authorList>
    </citation>
    <scope>NUCLEOTIDE SEQUENCE [LARGE SCALE GENOMIC DNA]</scope>
    <source>
        <strain evidence="3">wang</strain>
        <plasmid evidence="3">pBb</plasmid>
    </source>
</reference>
<protein>
    <submittedName>
        <fullName evidence="2">Uncharacterized protein</fullName>
    </submittedName>
</protein>
<accession>A0A9W3LKN9</accession>
<keyword evidence="1" id="KW-0175">Coiled coil</keyword>
<name>A0A9W3LKN9_9BACI</name>
<evidence type="ECO:0000256" key="1">
    <source>
        <dbReference type="SAM" id="Coils"/>
    </source>
</evidence>
<dbReference type="AlphaFoldDB" id="A0A9W3LKN9"/>
<keyword evidence="2" id="KW-0614">Plasmid</keyword>
<dbReference type="EMBL" id="CP007513">
    <property type="protein sequence ID" value="AHX21968.1"/>
    <property type="molecule type" value="Genomic_DNA"/>
</dbReference>
<proteinExistence type="predicted"/>
<dbReference type="RefSeq" id="WP_044585238.1">
    <property type="nucleotide sequence ID" value="NZ_CP007513.1"/>
</dbReference>
<keyword evidence="3" id="KW-1185">Reference proteome</keyword>